<organism evidence="1 2">
    <name type="scientific">Fibrisoma limi BUZ 3</name>
    <dbReference type="NCBI Taxonomy" id="1185876"/>
    <lineage>
        <taxon>Bacteria</taxon>
        <taxon>Pseudomonadati</taxon>
        <taxon>Bacteroidota</taxon>
        <taxon>Cytophagia</taxon>
        <taxon>Cytophagales</taxon>
        <taxon>Spirosomataceae</taxon>
        <taxon>Fibrisoma</taxon>
    </lineage>
</organism>
<dbReference type="RefSeq" id="WP_009280864.1">
    <property type="nucleotide sequence ID" value="NZ_CAIT01000005.1"/>
</dbReference>
<dbReference type="STRING" id="1185876.BN8_01266"/>
<protein>
    <submittedName>
        <fullName evidence="1">Uncharacterized protein</fullName>
    </submittedName>
</protein>
<dbReference type="EMBL" id="CAIT01000005">
    <property type="protein sequence ID" value="CCH52280.1"/>
    <property type="molecule type" value="Genomic_DNA"/>
</dbReference>
<name>I2GEF5_9BACT</name>
<accession>I2GEF5</accession>
<dbReference type="OrthoDB" id="3685339at2"/>
<sequence>MKNDILLIGQRRSILSALTDALAEDNLRATYTNAIATAHIDFNGSDFALVAFGRGVTSQQQATIRATFSAQNPQIRFVEGLAPIIPLLKDQIRIDLARQPNQIPLLSRFDYTLTYALRVLVDVRRDCLVKLTIYHLNSFFKASQVAVLTRRLTAGKHILSVDRKQLGSFGTNFLVLTINDSGLYVRTCNVPLTIMKNLLAKRHAAKSYPASPHR</sequence>
<evidence type="ECO:0000313" key="2">
    <source>
        <dbReference type="Proteomes" id="UP000009309"/>
    </source>
</evidence>
<keyword evidence="2" id="KW-1185">Reference proteome</keyword>
<evidence type="ECO:0000313" key="1">
    <source>
        <dbReference type="EMBL" id="CCH52280.1"/>
    </source>
</evidence>
<reference evidence="1 2" key="1">
    <citation type="journal article" date="2012" name="J. Bacteriol.">
        <title>Genome Sequence of the Filamentous Bacterium Fibrisoma limi BUZ 3T.</title>
        <authorList>
            <person name="Filippini M."/>
            <person name="Qi W."/>
            <person name="Jaenicke S."/>
            <person name="Goesmann A."/>
            <person name="Smits T.H."/>
            <person name="Bagheri H.C."/>
        </authorList>
    </citation>
    <scope>NUCLEOTIDE SEQUENCE [LARGE SCALE GENOMIC DNA]</scope>
    <source>
        <strain evidence="2">BUZ 3T</strain>
    </source>
</reference>
<dbReference type="AlphaFoldDB" id="I2GEF5"/>
<dbReference type="Proteomes" id="UP000009309">
    <property type="component" value="Unassembled WGS sequence"/>
</dbReference>
<gene>
    <name evidence="1" type="ORF">BN8_01266</name>
</gene>
<comment type="caution">
    <text evidence="1">The sequence shown here is derived from an EMBL/GenBank/DDBJ whole genome shotgun (WGS) entry which is preliminary data.</text>
</comment>
<proteinExistence type="predicted"/>